<proteinExistence type="predicted"/>
<dbReference type="Proteomes" id="UP000478052">
    <property type="component" value="Unassembled WGS sequence"/>
</dbReference>
<organism evidence="1 2">
    <name type="scientific">Aphis craccivora</name>
    <name type="common">Cowpea aphid</name>
    <dbReference type="NCBI Taxonomy" id="307492"/>
    <lineage>
        <taxon>Eukaryota</taxon>
        <taxon>Metazoa</taxon>
        <taxon>Ecdysozoa</taxon>
        <taxon>Arthropoda</taxon>
        <taxon>Hexapoda</taxon>
        <taxon>Insecta</taxon>
        <taxon>Pterygota</taxon>
        <taxon>Neoptera</taxon>
        <taxon>Paraneoptera</taxon>
        <taxon>Hemiptera</taxon>
        <taxon>Sternorrhyncha</taxon>
        <taxon>Aphidomorpha</taxon>
        <taxon>Aphidoidea</taxon>
        <taxon>Aphididae</taxon>
        <taxon>Aphidini</taxon>
        <taxon>Aphis</taxon>
        <taxon>Aphis</taxon>
    </lineage>
</organism>
<gene>
    <name evidence="1" type="ORF">FWK35_00012645</name>
</gene>
<evidence type="ECO:0000313" key="2">
    <source>
        <dbReference type="Proteomes" id="UP000478052"/>
    </source>
</evidence>
<reference evidence="1 2" key="1">
    <citation type="submission" date="2019-08" db="EMBL/GenBank/DDBJ databases">
        <title>Whole genome of Aphis craccivora.</title>
        <authorList>
            <person name="Voronova N.V."/>
            <person name="Shulinski R.S."/>
            <person name="Bandarenka Y.V."/>
            <person name="Zhorov D.G."/>
            <person name="Warner D."/>
        </authorList>
    </citation>
    <scope>NUCLEOTIDE SEQUENCE [LARGE SCALE GENOMIC DNA]</scope>
    <source>
        <strain evidence="1">180601</strain>
        <tissue evidence="1">Whole Body</tissue>
    </source>
</reference>
<comment type="caution">
    <text evidence="1">The sequence shown here is derived from an EMBL/GenBank/DDBJ whole genome shotgun (WGS) entry which is preliminary data.</text>
</comment>
<evidence type="ECO:0000313" key="1">
    <source>
        <dbReference type="EMBL" id="KAF0755474.1"/>
    </source>
</evidence>
<sequence>MSYLEESAGAHWSFGPLLSASWKATASAILAPLDNLFHFHYHLKSWLEFYPQLFLFLLKKCIRNKFFSNRSATYRCYKIINTFTFFKIFRLFRSHKIFSQEIYIRTKKSKNQFGNFGTNSPQSKLPLKKTYSYNRLIKIVAYTFLIMHVSTEVFDSERSDECIDFTMIITSRNNALISKFGDGEYPQYWDWKLLKKSRKTKKNVTEKREILRKTSFRPNRTFLYSCNSKTNHCKYLKFSPNFLIIAIRVENSIRDFP</sequence>
<dbReference type="EMBL" id="VUJU01004130">
    <property type="protein sequence ID" value="KAF0755474.1"/>
    <property type="molecule type" value="Genomic_DNA"/>
</dbReference>
<name>A0A6G0YH09_APHCR</name>
<accession>A0A6G0YH09</accession>
<dbReference type="AlphaFoldDB" id="A0A6G0YH09"/>
<protein>
    <submittedName>
        <fullName evidence="1">Uncharacterized protein</fullName>
    </submittedName>
</protein>
<keyword evidence="2" id="KW-1185">Reference proteome</keyword>